<keyword evidence="2" id="KW-1185">Reference proteome</keyword>
<dbReference type="Proteomes" id="UP001260980">
    <property type="component" value="Unassembled WGS sequence"/>
</dbReference>
<protein>
    <submittedName>
        <fullName evidence="1">Spore protease YyaC</fullName>
    </submittedName>
</protein>
<organism evidence="1 2">
    <name type="scientific">Paenibacillus violae</name>
    <dbReference type="NCBI Taxonomy" id="3077234"/>
    <lineage>
        <taxon>Bacteria</taxon>
        <taxon>Bacillati</taxon>
        <taxon>Bacillota</taxon>
        <taxon>Bacilli</taxon>
        <taxon>Bacillales</taxon>
        <taxon>Paenibacillaceae</taxon>
        <taxon>Paenibacillus</taxon>
    </lineage>
</organism>
<dbReference type="Pfam" id="PF06866">
    <property type="entry name" value="DUF1256"/>
    <property type="match status" value="1"/>
</dbReference>
<evidence type="ECO:0000313" key="2">
    <source>
        <dbReference type="Proteomes" id="UP001260980"/>
    </source>
</evidence>
<evidence type="ECO:0000313" key="1">
    <source>
        <dbReference type="EMBL" id="MDU0202668.1"/>
    </source>
</evidence>
<dbReference type="EMBL" id="JAWCUD010000005">
    <property type="protein sequence ID" value="MDU0202668.1"/>
    <property type="molecule type" value="Genomic_DNA"/>
</dbReference>
<dbReference type="GO" id="GO:0008233">
    <property type="term" value="F:peptidase activity"/>
    <property type="evidence" value="ECO:0007669"/>
    <property type="project" value="UniProtKB-KW"/>
</dbReference>
<keyword evidence="1" id="KW-0378">Hydrolase</keyword>
<dbReference type="SUPFAM" id="SSF53163">
    <property type="entry name" value="HybD-like"/>
    <property type="match status" value="1"/>
</dbReference>
<dbReference type="InterPro" id="IPR009665">
    <property type="entry name" value="YyaC"/>
</dbReference>
<dbReference type="RefSeq" id="WP_315952880.1">
    <property type="nucleotide sequence ID" value="NZ_JAWCUD010000005.1"/>
</dbReference>
<reference evidence="1 2" key="1">
    <citation type="submission" date="2023-10" db="EMBL/GenBank/DDBJ databases">
        <title>Paenibacillus strain PFR10 Genome sequencing and assembly.</title>
        <authorList>
            <person name="Kim I."/>
        </authorList>
    </citation>
    <scope>NUCLEOTIDE SEQUENCE [LARGE SCALE GENOMIC DNA]</scope>
    <source>
        <strain evidence="1 2">PFR10</strain>
    </source>
</reference>
<gene>
    <name evidence="1" type="primary">yyaC</name>
    <name evidence="1" type="ORF">RQP52_16405</name>
</gene>
<dbReference type="NCBIfam" id="TIGR02841">
    <property type="entry name" value="spore_YyaC"/>
    <property type="match status" value="1"/>
</dbReference>
<sequence>MMRHIHYLDKKSVAYLSEALTNHYLSKPAYTEIVIICVGTNRYTWDSLGPMVGSRLSERFEGHRHVHLYGTLEKPVHALNLQKTIAHIAKSHNKAYTIAVDAALGQFYKIGTLQLVEEPLQPGVSLNKELPPIGHIHLKGIINNHSLLNHKVMEHTSLTFIDEMSAVISRLLVKSCQDIIPQLMPAPQLGNEAPNHLSSAT</sequence>
<keyword evidence="1" id="KW-0645">Protease</keyword>
<dbReference type="InterPro" id="IPR023430">
    <property type="entry name" value="Pept_HybD-like_dom_sf"/>
</dbReference>
<dbReference type="GO" id="GO:0006508">
    <property type="term" value="P:proteolysis"/>
    <property type="evidence" value="ECO:0007669"/>
    <property type="project" value="UniProtKB-KW"/>
</dbReference>
<name>A0ABU3REX8_9BACL</name>
<comment type="caution">
    <text evidence="1">The sequence shown here is derived from an EMBL/GenBank/DDBJ whole genome shotgun (WGS) entry which is preliminary data.</text>
</comment>
<proteinExistence type="predicted"/>
<accession>A0ABU3REX8</accession>